<protein>
    <submittedName>
        <fullName evidence="1">Uncharacterized protein</fullName>
    </submittedName>
</protein>
<sequence length="503" mass="54857">MGTTVNCRSLSPADDMFNRSIFGGYDGSMLNGLNILSSYTDYFKLNPATTGLNTASVFIGGFFGPLVSGVIADRLGRRPAVFWGSALTFVGVLLQTAAQNIAMFVVGRIVLGFGSAISGVAGGVYLSETFPSRWRAWGVGLLNDFYYVGALIAAGITLGTGTWQSTWAWRAPSLFQGIFSLMCILILPFIPESPRWLVHQGLLDEARIVVAQTNANGDMSDPVVLTVYKEIIDTLRWEKEERQTMTPKQIVKDRIALKRLLIGASAGPFSCVVGNIIASYYLGAELDTAGITDSVSQLKANVVLNVWCLACCLVGTQLVAKWGRKPTAILAQCLLTTCLFIIGGLSKLYASNPDGASKSLVYGNVAVMFLFQGFYSIAWTPLLYLYPPEVMNYSIRANGLAFSSFSLNGLALLLVFVMPIGISNIGWKMYMINAGWDIIIIVLIILYWVETKGKTLEEVDAIFEGHKHSNVPDVEEVRKGKAHIDIKEVEKQLDTVVESSKLD</sequence>
<evidence type="ECO:0000313" key="1">
    <source>
        <dbReference type="EMBL" id="KAJ9659846.1"/>
    </source>
</evidence>
<proteinExistence type="predicted"/>
<evidence type="ECO:0000313" key="2">
    <source>
        <dbReference type="Proteomes" id="UP001172386"/>
    </source>
</evidence>
<gene>
    <name evidence="1" type="ORF">H2198_002915</name>
</gene>
<dbReference type="Proteomes" id="UP001172386">
    <property type="component" value="Unassembled WGS sequence"/>
</dbReference>
<organism evidence="1 2">
    <name type="scientific">Neophaeococcomyces mojaviensis</name>
    <dbReference type="NCBI Taxonomy" id="3383035"/>
    <lineage>
        <taxon>Eukaryota</taxon>
        <taxon>Fungi</taxon>
        <taxon>Dikarya</taxon>
        <taxon>Ascomycota</taxon>
        <taxon>Pezizomycotina</taxon>
        <taxon>Eurotiomycetes</taxon>
        <taxon>Chaetothyriomycetidae</taxon>
        <taxon>Chaetothyriales</taxon>
        <taxon>Chaetothyriales incertae sedis</taxon>
        <taxon>Neophaeococcomyces</taxon>
    </lineage>
</organism>
<accession>A0ACC3ACX4</accession>
<keyword evidence="2" id="KW-1185">Reference proteome</keyword>
<reference evidence="1" key="1">
    <citation type="submission" date="2022-10" db="EMBL/GenBank/DDBJ databases">
        <title>Culturing micro-colonial fungi from biological soil crusts in the Mojave desert and describing Neophaeococcomyces mojavensis, and introducing the new genera and species Taxawa tesnikishii.</title>
        <authorList>
            <person name="Kurbessoian T."/>
            <person name="Stajich J.E."/>
        </authorList>
    </citation>
    <scope>NUCLEOTIDE SEQUENCE</scope>
    <source>
        <strain evidence="1">JES_112</strain>
    </source>
</reference>
<dbReference type="EMBL" id="JAPDRQ010000036">
    <property type="protein sequence ID" value="KAJ9659846.1"/>
    <property type="molecule type" value="Genomic_DNA"/>
</dbReference>
<comment type="caution">
    <text evidence="1">The sequence shown here is derived from an EMBL/GenBank/DDBJ whole genome shotgun (WGS) entry which is preliminary data.</text>
</comment>
<name>A0ACC3ACX4_9EURO</name>